<dbReference type="SUPFAM" id="SSF75005">
    <property type="entry name" value="Arabinanase/levansucrase/invertase"/>
    <property type="match status" value="2"/>
</dbReference>
<accession>A0A8B8QJI8</accession>
<protein>
    <submittedName>
        <fullName evidence="3">Uncharacterized protein LOC115752577</fullName>
    </submittedName>
</protein>
<dbReference type="Gene3D" id="2.115.10.20">
    <property type="entry name" value="Glycosyl hydrolase domain, family 43"/>
    <property type="match status" value="3"/>
</dbReference>
<proteinExistence type="predicted"/>
<feature type="compositionally biased region" description="Polar residues" evidence="1">
    <location>
        <begin position="91"/>
        <end position="101"/>
    </location>
</feature>
<feature type="region of interest" description="Disordered" evidence="1">
    <location>
        <begin position="78"/>
        <end position="124"/>
    </location>
</feature>
<dbReference type="OrthoDB" id="3510at2759"/>
<dbReference type="InterPro" id="IPR023296">
    <property type="entry name" value="Glyco_hydro_beta-prop_sf"/>
</dbReference>
<dbReference type="Proteomes" id="UP000827889">
    <property type="component" value="Chromosome 5"/>
</dbReference>
<dbReference type="KEGG" id="rarg:115752577"/>
<reference evidence="3" key="1">
    <citation type="submission" date="2025-08" db="UniProtKB">
        <authorList>
            <consortium name="RefSeq"/>
        </authorList>
    </citation>
    <scope>IDENTIFICATION</scope>
    <source>
        <tissue evidence="3">Leaf</tissue>
    </source>
</reference>
<dbReference type="PANTHER" id="PTHR35279">
    <property type="match status" value="1"/>
</dbReference>
<organism evidence="2 3">
    <name type="scientific">Rhodamnia argentea</name>
    <dbReference type="NCBI Taxonomy" id="178133"/>
    <lineage>
        <taxon>Eukaryota</taxon>
        <taxon>Viridiplantae</taxon>
        <taxon>Streptophyta</taxon>
        <taxon>Embryophyta</taxon>
        <taxon>Tracheophyta</taxon>
        <taxon>Spermatophyta</taxon>
        <taxon>Magnoliopsida</taxon>
        <taxon>eudicotyledons</taxon>
        <taxon>Gunneridae</taxon>
        <taxon>Pentapetalae</taxon>
        <taxon>rosids</taxon>
        <taxon>malvids</taxon>
        <taxon>Myrtales</taxon>
        <taxon>Myrtaceae</taxon>
        <taxon>Myrtoideae</taxon>
        <taxon>Myrteae</taxon>
        <taxon>Australasian group</taxon>
        <taxon>Rhodamnia</taxon>
    </lineage>
</organism>
<keyword evidence="2" id="KW-1185">Reference proteome</keyword>
<dbReference type="PANTHER" id="PTHR35279:SF3">
    <property type="entry name" value="GLYCOSYL HYDROLASE FAMILY 32 N-TERMINAL DOMAIN-CONTAINING PROTEIN"/>
    <property type="match status" value="1"/>
</dbReference>
<evidence type="ECO:0000313" key="3">
    <source>
        <dbReference type="RefSeq" id="XP_030546688.1"/>
    </source>
</evidence>
<dbReference type="GeneID" id="115752577"/>
<dbReference type="AlphaFoldDB" id="A0A8B8QJI8"/>
<evidence type="ECO:0000256" key="1">
    <source>
        <dbReference type="SAM" id="MobiDB-lite"/>
    </source>
</evidence>
<name>A0A8B8QJI8_9MYRT</name>
<evidence type="ECO:0000313" key="2">
    <source>
        <dbReference type="Proteomes" id="UP000827889"/>
    </source>
</evidence>
<gene>
    <name evidence="3" type="primary">LOC115752577</name>
</gene>
<dbReference type="RefSeq" id="XP_030546688.1">
    <property type="nucleotide sequence ID" value="XM_030690828.2"/>
</dbReference>
<sequence>MDAAAAAAAGGSRTKTFNVLVSSSTGRMANPTNSIQPVFSPSGKEMLTLYTCSKSFPSRFRSLKRLYPCSGSKTGPVHPVGCSMKPRIDKNNATNKNPTTELDQKSTVPNLDTPPPNPPVTSTSSQGLVFDLGPSNSWDCLEVGSPVVKRYIGDNEERWYMWYHGRHGGSDGSESIGLAVSSNGIHWARGGDRVRSCADAGMVMDCRNSWWAFDTESIRPSEMVIMSSPMYSAVYWLYYTGYGGSAEIDLSGVPAISLRNPERFSCDPDDNKKSAANKIHLSLPGLACSQDGRHWARIEGDHHSGALLDVGSEKEWDSVFIAAPHVIVHDSDDLRMYYYSFDKENCQFAIGLARSRDGIRWVKYGKILEGGSSGSFDECGVKNACVVKKRKAGNYLMAYEGVAADGKRSIGMAISEDGLKNWKRLQEGPVLQPSEEEGWDNKGVGSPRLVHMENSINEWRLYYGGFGIGGRTGIGMAVSGGSDIRTFRRWSGFCL</sequence>